<evidence type="ECO:0000256" key="1">
    <source>
        <dbReference type="SAM" id="MobiDB-lite"/>
    </source>
</evidence>
<evidence type="ECO:0000313" key="2">
    <source>
        <dbReference type="EMBL" id="SJM28189.1"/>
    </source>
</evidence>
<feature type="region of interest" description="Disordered" evidence="1">
    <location>
        <begin position="1"/>
        <end position="29"/>
    </location>
</feature>
<proteinExistence type="predicted"/>
<dbReference type="EMBL" id="FUIG01000013">
    <property type="protein sequence ID" value="SJM28189.1"/>
    <property type="molecule type" value="Genomic_DNA"/>
</dbReference>
<reference evidence="3" key="1">
    <citation type="submission" date="2016-12" db="EMBL/GenBank/DDBJ databases">
        <authorList>
            <person name="Brunel B."/>
        </authorList>
    </citation>
    <scope>NUCLEOTIDE SEQUENCE [LARGE SCALE GENOMIC DNA]</scope>
</reference>
<sequence>MHRPGAGKLDLGPHRRRRRSPQCRLRAGSGRAGEHFDSLVLRSLIAVAIHFRSSYFTGIMRCA</sequence>
<gene>
    <name evidence="2" type="ORF">BQ8482_110119</name>
</gene>
<keyword evidence="3" id="KW-1185">Reference proteome</keyword>
<protein>
    <submittedName>
        <fullName evidence="2">Uncharacterized protein</fullName>
    </submittedName>
</protein>
<dbReference type="AlphaFoldDB" id="A0A2P9AAP4"/>
<dbReference type="Proteomes" id="UP000245698">
    <property type="component" value="Unassembled WGS sequence"/>
</dbReference>
<evidence type="ECO:0000313" key="3">
    <source>
        <dbReference type="Proteomes" id="UP000245698"/>
    </source>
</evidence>
<organism evidence="2 3">
    <name type="scientific">Mesorhizobium delmotii</name>
    <dbReference type="NCBI Taxonomy" id="1631247"/>
    <lineage>
        <taxon>Bacteria</taxon>
        <taxon>Pseudomonadati</taxon>
        <taxon>Pseudomonadota</taxon>
        <taxon>Alphaproteobacteria</taxon>
        <taxon>Hyphomicrobiales</taxon>
        <taxon>Phyllobacteriaceae</taxon>
        <taxon>Mesorhizobium</taxon>
    </lineage>
</organism>
<accession>A0A2P9AAP4</accession>
<name>A0A2P9AAP4_9HYPH</name>